<accession>A0A8B6EGP6</accession>
<sequence>MGDVLMVFCYTGNAQFISLGHEFVWKPPGNDMQRLMKNERCTILDDTQFEWLNVGSDRISSGKASQKSDWNCGYMEDKNVSVSLLQMKNLDGTNTPYIAKDVRILEWIKFDPIAIKSYPGYRGGHIQELFPQNYQAADDSKKNIHTTLQLENVLDDKEIFYRVQKGKTRKSGKASQKSDWNCGYMEDKNVSVSLLQMKNLDGTNTPYIAKDVRILEWIKFDPIAIKFYPGYRGGHIQELFPQNYQAADDSKKNIHTTLQLENVLDDKEIFYRVQKGKTRKIPDLENNMVNPMKTLFNTERYVRGSNGNPNDNEMDGDTKMSCAMAFKRNLKYQ</sequence>
<comment type="caution">
    <text evidence="1">The sequence shown here is derived from an EMBL/GenBank/DDBJ whole genome shotgun (WGS) entry which is preliminary data.</text>
</comment>
<dbReference type="OrthoDB" id="6191122at2759"/>
<reference evidence="1" key="1">
    <citation type="submission" date="2018-11" db="EMBL/GenBank/DDBJ databases">
        <authorList>
            <person name="Alioto T."/>
            <person name="Alioto T."/>
        </authorList>
    </citation>
    <scope>NUCLEOTIDE SEQUENCE</scope>
</reference>
<name>A0A8B6EGP6_MYTGA</name>
<evidence type="ECO:0000313" key="1">
    <source>
        <dbReference type="EMBL" id="VDI33230.1"/>
    </source>
</evidence>
<protein>
    <submittedName>
        <fullName evidence="1">Uncharacterized protein</fullName>
    </submittedName>
</protein>
<organism evidence="1 2">
    <name type="scientific">Mytilus galloprovincialis</name>
    <name type="common">Mediterranean mussel</name>
    <dbReference type="NCBI Taxonomy" id="29158"/>
    <lineage>
        <taxon>Eukaryota</taxon>
        <taxon>Metazoa</taxon>
        <taxon>Spiralia</taxon>
        <taxon>Lophotrochozoa</taxon>
        <taxon>Mollusca</taxon>
        <taxon>Bivalvia</taxon>
        <taxon>Autobranchia</taxon>
        <taxon>Pteriomorphia</taxon>
        <taxon>Mytilida</taxon>
        <taxon>Mytiloidea</taxon>
        <taxon>Mytilidae</taxon>
        <taxon>Mytilinae</taxon>
        <taxon>Mytilus</taxon>
    </lineage>
</organism>
<dbReference type="EMBL" id="UYJE01005016">
    <property type="protein sequence ID" value="VDI33230.1"/>
    <property type="molecule type" value="Genomic_DNA"/>
</dbReference>
<proteinExistence type="predicted"/>
<gene>
    <name evidence="1" type="ORF">MGAL_10B060884</name>
</gene>
<dbReference type="AlphaFoldDB" id="A0A8B6EGP6"/>
<keyword evidence="2" id="KW-1185">Reference proteome</keyword>
<evidence type="ECO:0000313" key="2">
    <source>
        <dbReference type="Proteomes" id="UP000596742"/>
    </source>
</evidence>
<dbReference type="Proteomes" id="UP000596742">
    <property type="component" value="Unassembled WGS sequence"/>
</dbReference>